<comment type="caution">
    <text evidence="13">The sequence shown here is derived from an EMBL/GenBank/DDBJ whole genome shotgun (WGS) entry which is preliminary data.</text>
</comment>
<dbReference type="Proteomes" id="UP001634747">
    <property type="component" value="Unassembled WGS sequence"/>
</dbReference>
<feature type="binding site" evidence="8">
    <location>
        <position position="152"/>
    </location>
    <ligand>
        <name>substrate</name>
    </ligand>
</feature>
<comment type="function">
    <text evidence="8">Part of the phosphoribosylformylglycinamidine synthase complex involved in the purines biosynthetic pathway. Catalyzes the ATP-dependent conversion of formylglycinamide ribonucleotide (FGAR) and glutamine to yield formylglycinamidine ribonucleotide (FGAM) and glutamate. The FGAM synthase complex is composed of three subunits. PurQ produces an ammonia molecule by converting glutamine to glutamate. PurL transfers the ammonia molecule to FGAR to form FGAM in an ATP-dependent manner. PurS interacts with PurQ and PurL and is thought to assist in the transfer of the ammonia molecule from PurQ to PurL.</text>
</comment>
<dbReference type="SUPFAM" id="SSF56042">
    <property type="entry name" value="PurM C-terminal domain-like"/>
    <property type="match status" value="2"/>
</dbReference>
<keyword evidence="7 8" id="KW-0460">Magnesium</keyword>
<feature type="binding site" evidence="8">
    <location>
        <position position="601"/>
    </location>
    <ligand>
        <name>ATP</name>
        <dbReference type="ChEBI" id="CHEBI:30616"/>
    </ligand>
</feature>
<evidence type="ECO:0000256" key="4">
    <source>
        <dbReference type="ARBA" id="ARBA00022741"/>
    </source>
</evidence>
<feature type="binding site" evidence="8">
    <location>
        <position position="638"/>
    </location>
    <ligand>
        <name>ATP</name>
        <dbReference type="ChEBI" id="CHEBI:30616"/>
    </ligand>
</feature>
<name>A0ABW9KRD7_9BACT</name>
<dbReference type="InterPro" id="IPR010918">
    <property type="entry name" value="PurM-like_C_dom"/>
</dbReference>
<dbReference type="EC" id="6.3.5.3" evidence="8"/>
<proteinExistence type="inferred from homology"/>
<dbReference type="InterPro" id="IPR041609">
    <property type="entry name" value="PurL_linker"/>
</dbReference>
<dbReference type="InterPro" id="IPR016188">
    <property type="entry name" value="PurM-like_N"/>
</dbReference>
<comment type="similarity">
    <text evidence="8">Belongs to the FGAMS family.</text>
</comment>
<comment type="catalytic activity">
    <reaction evidence="8">
        <text>N(2)-formyl-N(1)-(5-phospho-beta-D-ribosyl)glycinamide + L-glutamine + ATP + H2O = 2-formamido-N(1)-(5-O-phospho-beta-D-ribosyl)acetamidine + L-glutamate + ADP + phosphate + H(+)</text>
        <dbReference type="Rhea" id="RHEA:17129"/>
        <dbReference type="ChEBI" id="CHEBI:15377"/>
        <dbReference type="ChEBI" id="CHEBI:15378"/>
        <dbReference type="ChEBI" id="CHEBI:29985"/>
        <dbReference type="ChEBI" id="CHEBI:30616"/>
        <dbReference type="ChEBI" id="CHEBI:43474"/>
        <dbReference type="ChEBI" id="CHEBI:58359"/>
        <dbReference type="ChEBI" id="CHEBI:147286"/>
        <dbReference type="ChEBI" id="CHEBI:147287"/>
        <dbReference type="ChEBI" id="CHEBI:456216"/>
        <dbReference type="EC" id="6.3.5.3"/>
    </reaction>
</comment>
<evidence type="ECO:0000256" key="2">
    <source>
        <dbReference type="ARBA" id="ARBA00022598"/>
    </source>
</evidence>
<feature type="domain" description="Phosphoribosylformylglycinamidine synthase linker" evidence="12">
    <location>
        <begin position="47"/>
        <end position="83"/>
    </location>
</feature>
<organism evidence="13 14">
    <name type="scientific">Terriglobus aquaticus</name>
    <dbReference type="NCBI Taxonomy" id="940139"/>
    <lineage>
        <taxon>Bacteria</taxon>
        <taxon>Pseudomonadati</taxon>
        <taxon>Acidobacteriota</taxon>
        <taxon>Terriglobia</taxon>
        <taxon>Terriglobales</taxon>
        <taxon>Acidobacteriaceae</taxon>
        <taxon>Terriglobus</taxon>
    </lineage>
</organism>
<keyword evidence="6 8" id="KW-0067">ATP-binding</keyword>
<keyword evidence="14" id="KW-1185">Reference proteome</keyword>
<dbReference type="InterPro" id="IPR036676">
    <property type="entry name" value="PurM-like_C_sf"/>
</dbReference>
<keyword evidence="5 8" id="KW-0658">Purine biosynthesis</keyword>
<feature type="domain" description="PurM-like N-terminal" evidence="10">
    <location>
        <begin position="539"/>
        <end position="662"/>
    </location>
</feature>
<feature type="region of interest" description="Disordered" evidence="9">
    <location>
        <begin position="1"/>
        <end position="28"/>
    </location>
</feature>
<feature type="domain" description="PurM-like N-terminal" evidence="10">
    <location>
        <begin position="110"/>
        <end position="173"/>
    </location>
</feature>
<dbReference type="NCBIfam" id="TIGR01736">
    <property type="entry name" value="FGAM_synth_II"/>
    <property type="match status" value="1"/>
</dbReference>
<feature type="binding site" evidence="8">
    <location>
        <begin position="130"/>
        <end position="133"/>
    </location>
    <ligand>
        <name>substrate</name>
    </ligand>
</feature>
<dbReference type="InterPro" id="IPR010074">
    <property type="entry name" value="PRibForGlyAmidine_synth_PurL"/>
</dbReference>
<feature type="binding site" evidence="8">
    <location>
        <position position="129"/>
    </location>
    <ligand>
        <name>Mg(2+)</name>
        <dbReference type="ChEBI" id="CHEBI:18420"/>
        <label>1</label>
    </ligand>
</feature>
<dbReference type="Pfam" id="PF02769">
    <property type="entry name" value="AIRS_C"/>
    <property type="match status" value="2"/>
</dbReference>
<dbReference type="EMBL" id="JBJYXY010000001">
    <property type="protein sequence ID" value="MFN2977280.1"/>
    <property type="molecule type" value="Genomic_DNA"/>
</dbReference>
<feature type="domain" description="PurM-like C-terminal" evidence="11">
    <location>
        <begin position="733"/>
        <end position="824"/>
    </location>
</feature>
<keyword evidence="1 8" id="KW-0963">Cytoplasm</keyword>
<dbReference type="PANTHER" id="PTHR43555">
    <property type="entry name" value="PHOSPHORIBOSYLFORMYLGLYCINAMIDINE SYNTHASE SUBUNIT PURL"/>
    <property type="match status" value="1"/>
</dbReference>
<dbReference type="Pfam" id="PF00586">
    <property type="entry name" value="AIRS"/>
    <property type="match status" value="3"/>
</dbReference>
<dbReference type="CDD" id="cd02204">
    <property type="entry name" value="PurL_repeat2"/>
    <property type="match status" value="1"/>
</dbReference>
<comment type="subcellular location">
    <subcellularLocation>
        <location evidence="8">Cytoplasm</location>
    </subcellularLocation>
</comment>
<feature type="binding site" evidence="8">
    <location>
        <begin position="406"/>
        <end position="408"/>
    </location>
    <ligand>
        <name>substrate</name>
    </ligand>
</feature>
<feature type="active site" description="Proton acceptor" evidence="8">
    <location>
        <position position="131"/>
    </location>
</feature>
<evidence type="ECO:0000259" key="10">
    <source>
        <dbReference type="Pfam" id="PF00586"/>
    </source>
</evidence>
<evidence type="ECO:0000256" key="5">
    <source>
        <dbReference type="ARBA" id="ARBA00022755"/>
    </source>
</evidence>
<dbReference type="Gene3D" id="3.30.1330.10">
    <property type="entry name" value="PurM-like, N-terminal domain"/>
    <property type="match status" value="2"/>
</dbReference>
<dbReference type="CDD" id="cd02203">
    <property type="entry name" value="PurL_repeat1"/>
    <property type="match status" value="1"/>
</dbReference>
<evidence type="ECO:0000313" key="14">
    <source>
        <dbReference type="Proteomes" id="UP001634747"/>
    </source>
</evidence>
<accession>A0ABW9KRD7</accession>
<feature type="binding site" evidence="8">
    <location>
        <position position="641"/>
    </location>
    <ligand>
        <name>substrate</name>
    </ligand>
</feature>
<feature type="binding site" evidence="8">
    <location>
        <position position="334"/>
    </location>
    <ligand>
        <name>substrate</name>
    </ligand>
</feature>
<evidence type="ECO:0000259" key="11">
    <source>
        <dbReference type="Pfam" id="PF02769"/>
    </source>
</evidence>
<feature type="binding site" evidence="8">
    <location>
        <position position="362"/>
    </location>
    <ligand>
        <name>Mg(2+)</name>
        <dbReference type="ChEBI" id="CHEBI:18420"/>
        <label>2</label>
    </ligand>
</feature>
<evidence type="ECO:0000256" key="7">
    <source>
        <dbReference type="ARBA" id="ARBA00022842"/>
    </source>
</evidence>
<feature type="region of interest" description="Disordered" evidence="9">
    <location>
        <begin position="175"/>
        <end position="214"/>
    </location>
</feature>
<feature type="domain" description="PurM-like N-terminal" evidence="10">
    <location>
        <begin position="236"/>
        <end position="283"/>
    </location>
</feature>
<feature type="binding site" evidence="8">
    <location>
        <position position="82"/>
    </location>
    <ligand>
        <name>ATP</name>
        <dbReference type="ChEBI" id="CHEBI:30616"/>
    </ligand>
</feature>
<evidence type="ECO:0000259" key="12">
    <source>
        <dbReference type="Pfam" id="PF18072"/>
    </source>
</evidence>
<protein>
    <recommendedName>
        <fullName evidence="8">Phosphoribosylformylglycinamidine synthase subunit PurL</fullName>
        <shortName evidence="8">FGAM synthase</shortName>
        <ecNumber evidence="8">6.3.5.3</ecNumber>
    </recommendedName>
    <alternativeName>
        <fullName evidence="8">Formylglycinamide ribonucleotide amidotransferase subunit II</fullName>
        <shortName evidence="8">FGAR amidotransferase II</shortName>
        <shortName evidence="8">FGAR-AT II</shortName>
    </alternativeName>
    <alternativeName>
        <fullName evidence="8">Glutamine amidotransferase PurL</fullName>
    </alternativeName>
    <alternativeName>
        <fullName evidence="8">Phosphoribosylformylglycinamidine synthase subunit II</fullName>
    </alternativeName>
</protein>
<evidence type="ECO:0000313" key="13">
    <source>
        <dbReference type="EMBL" id="MFN2977280.1"/>
    </source>
</evidence>
<dbReference type="RefSeq" id="WP_399261864.1">
    <property type="nucleotide sequence ID" value="NZ_BAABBH010000001.1"/>
</dbReference>
<dbReference type="HAMAP" id="MF_00420">
    <property type="entry name" value="PurL_2"/>
    <property type="match status" value="1"/>
</dbReference>
<dbReference type="NCBIfam" id="NF002290">
    <property type="entry name" value="PRK01213.1"/>
    <property type="match status" value="1"/>
</dbReference>
<feature type="active site" evidence="8">
    <location>
        <position position="79"/>
    </location>
</feature>
<sequence>MSQPTASTHEAEVAVTGTPVAPSAPHDVPRPIQATPAQLAGLLKTHSITEDEYAKILAALGRTPSLTELGIYSVMWSEHCSYKSSRVHLKRLPTKGDRTSGPGAVVQGPGENAGIIDVGDGWACAFKIESHNHPSYIEPYQGAATGVGGILRDIFTMGARPLAVMDSLRFGPLLPEKQGSGDRAQATAQTSVEATEPFHGATEDTSEEADAATASAASVASSLSPVPSAAIDYAKNRSVMEGVVHGVAGYGNCFGVPNLGGETRFEICYSGNPLLNAFALGLVRHDEIFYAKATGVGNPVIYVGAKTGRDGIHGATMASEEFTEGSEQKRPNVQMGDPFLEKLLLEACLEAMKTGAVAGIQDMGAAGLTCSTCEMGARGGVGLEIELDLVPQRDSGMTSYEIMLSESQERMLLVAHAGREQEVLDVFDKWGLDASVVGTVIPENRMRVRHHGELVADLSNESLTDDAPVYHRPVGTWKAPIAAEAPAHVLAEMQKPRDYTADLKKLLASANICSKRYVYEQYDSMVQTNTVFGPGEAEAGVIRIKGTGDPQTGKPERGIAMALAGNGRWTYLNPKLGAMHAVAEAARKVACTGATPVSATNCLNFGNPQKPEIMAQLSNAIDGIAEACTALGTPITGGNVSLYNETKGEGIYPTPVLGIVGILDDVTKAIPSGFQHSGDSILLIFPKEKAGASRDPFAIPPRMGMTEYARVIFGAEWGELRALDLSDEAAANRFLAEAAAQSLLHSAADIGSGGLPVTLAKCALTNGIGVRIQFPGEPPAAALANSFLEDGNLLVTCSPDNLGKVEKLVTDAGLMSYPLGKTGGNRLEVNTPGGHFLDASLAELKAITEGALHEALEAEVVLA</sequence>
<evidence type="ECO:0000256" key="8">
    <source>
        <dbReference type="HAMAP-Rule" id="MF_00420"/>
    </source>
</evidence>
<feature type="domain" description="PurM-like C-terminal" evidence="11">
    <location>
        <begin position="296"/>
        <end position="450"/>
    </location>
</feature>
<dbReference type="InterPro" id="IPR036921">
    <property type="entry name" value="PurM-like_N_sf"/>
</dbReference>
<dbReference type="Pfam" id="PF18072">
    <property type="entry name" value="FGAR-AT_linker"/>
    <property type="match status" value="1"/>
</dbReference>
<dbReference type="PANTHER" id="PTHR43555:SF1">
    <property type="entry name" value="PHOSPHORIBOSYLFORMYLGLYCINAMIDINE SYNTHASE SUBUNIT PURL"/>
    <property type="match status" value="1"/>
</dbReference>
<evidence type="ECO:0000256" key="9">
    <source>
        <dbReference type="SAM" id="MobiDB-lite"/>
    </source>
</evidence>
<keyword evidence="4 8" id="KW-0547">Nucleotide-binding</keyword>
<comment type="caution">
    <text evidence="8">Lacks conserved residue(s) required for the propagation of feature annotation.</text>
</comment>
<evidence type="ECO:0000256" key="6">
    <source>
        <dbReference type="ARBA" id="ARBA00022840"/>
    </source>
</evidence>
<keyword evidence="3 8" id="KW-0479">Metal-binding</keyword>
<comment type="subunit">
    <text evidence="8">Monomer. Part of the FGAM synthase complex composed of 1 PurL, 1 PurQ and 2 PurS subunits.</text>
</comment>
<comment type="pathway">
    <text evidence="8">Purine metabolism; IMP biosynthesis via de novo pathway; 5-amino-1-(5-phospho-D-ribosyl)imidazole from N(2)-formyl-N(1)-(5-phospho-D-ribosyl)glycinamide: step 1/2.</text>
</comment>
<evidence type="ECO:0000256" key="3">
    <source>
        <dbReference type="ARBA" id="ARBA00022723"/>
    </source>
</evidence>
<keyword evidence="2 8" id="KW-0436">Ligase</keyword>
<dbReference type="GO" id="GO:0004642">
    <property type="term" value="F:phosphoribosylformylglycinamidine synthase activity"/>
    <property type="evidence" value="ECO:0007669"/>
    <property type="project" value="UniProtKB-EC"/>
</dbReference>
<feature type="binding site" evidence="8">
    <location>
        <position position="127"/>
    </location>
    <ligand>
        <name>ATP</name>
        <dbReference type="ChEBI" id="CHEBI:30616"/>
    </ligand>
</feature>
<gene>
    <name evidence="8 13" type="primary">purL</name>
    <name evidence="13" type="ORF">ACK2TP_16035</name>
</gene>
<evidence type="ECO:0000256" key="1">
    <source>
        <dbReference type="ARBA" id="ARBA00022490"/>
    </source>
</evidence>
<dbReference type="SUPFAM" id="SSF55326">
    <property type="entry name" value="PurM N-terminal domain-like"/>
    <property type="match status" value="2"/>
</dbReference>
<dbReference type="Gene3D" id="3.90.650.10">
    <property type="entry name" value="PurM-like C-terminal domain"/>
    <property type="match status" value="2"/>
</dbReference>
<reference evidence="13 14" key="1">
    <citation type="submission" date="2024-12" db="EMBL/GenBank/DDBJ databases">
        <authorList>
            <person name="Lee Y."/>
        </authorList>
    </citation>
    <scope>NUCLEOTIDE SEQUENCE [LARGE SCALE GENOMIC DNA]</scope>
    <source>
        <strain evidence="13 14">03SUJ4</strain>
    </source>
</reference>
<feature type="binding site" evidence="8">
    <location>
        <position position="639"/>
    </location>
    <ligand>
        <name>Mg(2+)</name>
        <dbReference type="ChEBI" id="CHEBI:18420"/>
        <label>1</label>
    </ligand>
</feature>
<feature type="binding site" evidence="8">
    <location>
        <position position="153"/>
    </location>
    <ligand>
        <name>Mg(2+)</name>
        <dbReference type="ChEBI" id="CHEBI:18420"/>
        <label>2</label>
    </ligand>
</feature>